<dbReference type="Pfam" id="PF02253">
    <property type="entry name" value="PLA1"/>
    <property type="match status" value="1"/>
</dbReference>
<feature type="active site" description="Nucleophile" evidence="19">
    <location>
        <position position="175"/>
    </location>
</feature>
<evidence type="ECO:0000256" key="11">
    <source>
        <dbReference type="ARBA" id="ARBA00022729"/>
    </source>
</evidence>
<feature type="binding site" description="in dimeric form" evidence="20">
    <location>
        <position position="178"/>
    </location>
    <ligand>
        <name>Ca(2+)</name>
        <dbReference type="ChEBI" id="CHEBI:29108"/>
        <label>1</label>
    </ligand>
</feature>
<feature type="binding site" description="in dimeric form" evidence="20">
    <location>
        <position position="137"/>
    </location>
    <ligand>
        <name>Ca(2+)</name>
        <dbReference type="ChEBI" id="CHEBI:29108"/>
        <label>1</label>
    </ligand>
</feature>
<evidence type="ECO:0000256" key="6">
    <source>
        <dbReference type="ARBA" id="ARBA00013179"/>
    </source>
</evidence>
<dbReference type="AlphaFoldDB" id="A0A4Q2UNA7"/>
<dbReference type="GO" id="GO:0016042">
    <property type="term" value="P:lipid catabolic process"/>
    <property type="evidence" value="ECO:0007669"/>
    <property type="project" value="UniProtKB-KW"/>
</dbReference>
<feature type="binding site" description="in dimeric form" evidence="20">
    <location>
        <position position="215"/>
    </location>
    <ligand>
        <name>Ca(2+)</name>
        <dbReference type="ChEBI" id="CHEBI:29108"/>
        <label>1</label>
    </ligand>
</feature>
<evidence type="ECO:0000256" key="18">
    <source>
        <dbReference type="ARBA" id="ARBA00032375"/>
    </source>
</evidence>
<proteinExistence type="inferred from homology"/>
<keyword evidence="22" id="KW-1185">Reference proteome</keyword>
<dbReference type="EC" id="3.1.1.4" evidence="7"/>
<evidence type="ECO:0000256" key="4">
    <source>
        <dbReference type="ARBA" id="ARBA00010525"/>
    </source>
</evidence>
<dbReference type="InterPro" id="IPR036541">
    <property type="entry name" value="PLipase_A1_sf"/>
</dbReference>
<dbReference type="GO" id="GO:0005509">
    <property type="term" value="F:calcium ion binding"/>
    <property type="evidence" value="ECO:0007669"/>
    <property type="project" value="TreeGrafter"/>
</dbReference>
<comment type="catalytic activity">
    <reaction evidence="1">
        <text>a 1,2-diacyl-sn-glycero-3-phosphocholine + H2O = a 2-acyl-sn-glycero-3-phosphocholine + a fatty acid + H(+)</text>
        <dbReference type="Rhea" id="RHEA:18689"/>
        <dbReference type="ChEBI" id="CHEBI:15377"/>
        <dbReference type="ChEBI" id="CHEBI:15378"/>
        <dbReference type="ChEBI" id="CHEBI:28868"/>
        <dbReference type="ChEBI" id="CHEBI:57643"/>
        <dbReference type="ChEBI" id="CHEBI:57875"/>
        <dbReference type="EC" id="3.1.1.32"/>
    </reaction>
</comment>
<evidence type="ECO:0000256" key="2">
    <source>
        <dbReference type="ARBA" id="ARBA00001604"/>
    </source>
</evidence>
<dbReference type="GO" id="GO:0008970">
    <property type="term" value="F:phospholipase A1 activity"/>
    <property type="evidence" value="ECO:0007669"/>
    <property type="project" value="UniProtKB-EC"/>
</dbReference>
<comment type="catalytic activity">
    <reaction evidence="2">
        <text>a 1,2-diacyl-sn-glycero-3-phosphocholine + H2O = a 1-acyl-sn-glycero-3-phosphocholine + a fatty acid + H(+)</text>
        <dbReference type="Rhea" id="RHEA:15801"/>
        <dbReference type="ChEBI" id="CHEBI:15377"/>
        <dbReference type="ChEBI" id="CHEBI:15378"/>
        <dbReference type="ChEBI" id="CHEBI:28868"/>
        <dbReference type="ChEBI" id="CHEBI:57643"/>
        <dbReference type="ChEBI" id="CHEBI:58168"/>
        <dbReference type="EC" id="3.1.1.4"/>
    </reaction>
</comment>
<keyword evidence="9" id="KW-0812">Transmembrane</keyword>
<keyword evidence="10 20" id="KW-0479">Metal-binding</keyword>
<accession>A0A4Q2UNA7</accession>
<evidence type="ECO:0000256" key="20">
    <source>
        <dbReference type="PIRSR" id="PIRSR603187-2"/>
    </source>
</evidence>
<dbReference type="EC" id="3.1.1.32" evidence="6"/>
<dbReference type="Gene3D" id="2.40.230.10">
    <property type="entry name" value="Phospholipase A1"/>
    <property type="match status" value="1"/>
</dbReference>
<keyword evidence="8" id="KW-1134">Transmembrane beta strand</keyword>
<organism evidence="21 22">
    <name type="scientific">Spirosoma sordidisoli</name>
    <dbReference type="NCBI Taxonomy" id="2502893"/>
    <lineage>
        <taxon>Bacteria</taxon>
        <taxon>Pseudomonadati</taxon>
        <taxon>Bacteroidota</taxon>
        <taxon>Cytophagia</taxon>
        <taxon>Cytophagales</taxon>
        <taxon>Cytophagaceae</taxon>
        <taxon>Spirosoma</taxon>
    </lineage>
</organism>
<dbReference type="InterPro" id="IPR003187">
    <property type="entry name" value="PLipase_A1"/>
</dbReference>
<evidence type="ECO:0000256" key="14">
    <source>
        <dbReference type="ARBA" id="ARBA00022963"/>
    </source>
</evidence>
<comment type="subunit">
    <text evidence="5">Homodimer; dimerization is reversible, and the dimeric form is the active one.</text>
</comment>
<evidence type="ECO:0000256" key="5">
    <source>
        <dbReference type="ARBA" id="ARBA00011702"/>
    </source>
</evidence>
<dbReference type="EMBL" id="SBLB01000004">
    <property type="protein sequence ID" value="RYC69070.1"/>
    <property type="molecule type" value="Genomic_DNA"/>
</dbReference>
<protein>
    <recommendedName>
        <fullName evidence="18">Phosphatidylcholine 1-acylhydrolase</fullName>
        <ecNumber evidence="6">3.1.1.32</ecNumber>
        <ecNumber evidence="7">3.1.1.4</ecNumber>
    </recommendedName>
</protein>
<dbReference type="PANTHER" id="PTHR40457">
    <property type="entry name" value="PHOSPHOLIPASE A1"/>
    <property type="match status" value="1"/>
</dbReference>
<keyword evidence="14" id="KW-0442">Lipid degradation</keyword>
<evidence type="ECO:0000256" key="19">
    <source>
        <dbReference type="PIRSR" id="PIRSR603187-1"/>
    </source>
</evidence>
<gene>
    <name evidence="21" type="ORF">EQG79_16870</name>
</gene>
<keyword evidence="13 20" id="KW-0106">Calcium</keyword>
<comment type="subcellular location">
    <subcellularLocation>
        <location evidence="3">Cell outer membrane</location>
        <topology evidence="3">Multi-pass membrane protein</topology>
    </subcellularLocation>
</comment>
<keyword evidence="16" id="KW-0472">Membrane</keyword>
<evidence type="ECO:0000256" key="7">
    <source>
        <dbReference type="ARBA" id="ARBA00013278"/>
    </source>
</evidence>
<evidence type="ECO:0000256" key="16">
    <source>
        <dbReference type="ARBA" id="ARBA00023136"/>
    </source>
</evidence>
<evidence type="ECO:0000256" key="13">
    <source>
        <dbReference type="ARBA" id="ARBA00022837"/>
    </source>
</evidence>
<dbReference type="Proteomes" id="UP000290407">
    <property type="component" value="Unassembled WGS sequence"/>
</dbReference>
<evidence type="ECO:0000313" key="21">
    <source>
        <dbReference type="EMBL" id="RYC69070.1"/>
    </source>
</evidence>
<dbReference type="GO" id="GO:0004623">
    <property type="term" value="F:phospholipase A2 activity"/>
    <property type="evidence" value="ECO:0007669"/>
    <property type="project" value="UniProtKB-EC"/>
</dbReference>
<dbReference type="SUPFAM" id="SSF56931">
    <property type="entry name" value="Outer membrane phospholipase A (OMPLA)"/>
    <property type="match status" value="1"/>
</dbReference>
<comment type="caution">
    <text evidence="21">The sequence shown here is derived from an EMBL/GenBank/DDBJ whole genome shotgun (WGS) entry which is preliminary data.</text>
</comment>
<keyword evidence="17" id="KW-0998">Cell outer membrane</keyword>
<evidence type="ECO:0000256" key="15">
    <source>
        <dbReference type="ARBA" id="ARBA00023098"/>
    </source>
</evidence>
<keyword evidence="12" id="KW-0378">Hydrolase</keyword>
<dbReference type="RefSeq" id="WP_129602738.1">
    <property type="nucleotide sequence ID" value="NZ_SBLB01000004.1"/>
</dbReference>
<evidence type="ECO:0000313" key="22">
    <source>
        <dbReference type="Proteomes" id="UP000290407"/>
    </source>
</evidence>
<dbReference type="CDD" id="cd00541">
    <property type="entry name" value="OMPLA"/>
    <property type="match status" value="1"/>
</dbReference>
<comment type="cofactor">
    <cofactor evidence="20">
        <name>Ca(2+)</name>
        <dbReference type="ChEBI" id="CHEBI:29108"/>
    </cofactor>
    <text evidence="20">Binds 1 Ca(2+) ion per monomer.</text>
</comment>
<evidence type="ECO:0000256" key="17">
    <source>
        <dbReference type="ARBA" id="ARBA00023237"/>
    </source>
</evidence>
<feature type="active site" description="Proton acceptor" evidence="19">
    <location>
        <position position="173"/>
    </location>
</feature>
<reference evidence="21 22" key="1">
    <citation type="submission" date="2019-01" db="EMBL/GenBank/DDBJ databases">
        <title>Spirosoma flava sp. nov., a propanil-degrading bacterium isolated from herbicide-contaminated soil.</title>
        <authorList>
            <person name="Zhang L."/>
            <person name="Jiang J.-D."/>
        </authorList>
    </citation>
    <scope>NUCLEOTIDE SEQUENCE [LARGE SCALE GENOMIC DNA]</scope>
    <source>
        <strain evidence="21 22">TY50</strain>
    </source>
</reference>
<comment type="similarity">
    <text evidence="4">Belongs to the phospholipase A1 family.</text>
</comment>
<evidence type="ECO:0000256" key="10">
    <source>
        <dbReference type="ARBA" id="ARBA00022723"/>
    </source>
</evidence>
<evidence type="ECO:0000256" key="9">
    <source>
        <dbReference type="ARBA" id="ARBA00022692"/>
    </source>
</evidence>
<sequence>MNRKIGYRIGLAIGLLSGFLTPGHGQEDPLFTRKSVFGSLAERWELDSASRKSTFRVTPYKPLNITGGRWSNRPNEQPVSENPMYSLPFQVDYGNYEAKYQISMKIKVVRGLLGKRGDVWIGYTQKSHWQIYNTRFSRPFRETNYEPEVILNFATNFPVLGLRNRMLGISFNHQSNGRSLPLSRSWNRVIAHAGLERGNWTLMLRGWYRLPDADDENPAITDNIGRADALLVFHTNRHLFAVLGSHSLRGGNRNRGQVQFDWTYPVWGNLRGHFQVLNGYGETLVDYNHFQTTIGFGISLVEWL</sequence>
<keyword evidence="15" id="KW-0443">Lipid metabolism</keyword>
<evidence type="ECO:0000256" key="8">
    <source>
        <dbReference type="ARBA" id="ARBA00022452"/>
    </source>
</evidence>
<evidence type="ECO:0000256" key="12">
    <source>
        <dbReference type="ARBA" id="ARBA00022801"/>
    </source>
</evidence>
<dbReference type="PANTHER" id="PTHR40457:SF1">
    <property type="entry name" value="PHOSPHOLIPASE A1"/>
    <property type="match status" value="1"/>
</dbReference>
<evidence type="ECO:0000256" key="1">
    <source>
        <dbReference type="ARBA" id="ARBA00000111"/>
    </source>
</evidence>
<dbReference type="PRINTS" id="PR01486">
    <property type="entry name" value="PHPHLIPASEA1"/>
</dbReference>
<feature type="binding site" description="in dimeric form" evidence="20">
    <location>
        <position position="183"/>
    </location>
    <ligand>
        <name>Ca(2+)</name>
        <dbReference type="ChEBI" id="CHEBI:29108"/>
        <label>1</label>
    </ligand>
</feature>
<name>A0A4Q2UNA7_9BACT</name>
<evidence type="ECO:0000256" key="3">
    <source>
        <dbReference type="ARBA" id="ARBA00004571"/>
    </source>
</evidence>
<keyword evidence="11" id="KW-0732">Signal</keyword>
<dbReference type="GO" id="GO:0009279">
    <property type="term" value="C:cell outer membrane"/>
    <property type="evidence" value="ECO:0007669"/>
    <property type="project" value="UniProtKB-SubCell"/>
</dbReference>